<dbReference type="HOGENOM" id="CLU_042081_0_0_1"/>
<dbReference type="EMBL" id="KN832975">
    <property type="protein sequence ID" value="KIM89248.1"/>
    <property type="molecule type" value="Genomic_DNA"/>
</dbReference>
<protein>
    <submittedName>
        <fullName evidence="3">Uncharacterized protein</fullName>
    </submittedName>
</protein>
<proteinExistence type="predicted"/>
<feature type="transmembrane region" description="Helical" evidence="2">
    <location>
        <begin position="245"/>
        <end position="265"/>
    </location>
</feature>
<feature type="compositionally biased region" description="Low complexity" evidence="1">
    <location>
        <begin position="343"/>
        <end position="353"/>
    </location>
</feature>
<dbReference type="Proteomes" id="UP000054166">
    <property type="component" value="Unassembled WGS sequence"/>
</dbReference>
<gene>
    <name evidence="3" type="ORF">PILCRDRAFT_813184</name>
</gene>
<reference evidence="3 4" key="1">
    <citation type="submission" date="2014-04" db="EMBL/GenBank/DDBJ databases">
        <authorList>
            <consortium name="DOE Joint Genome Institute"/>
            <person name="Kuo A."/>
            <person name="Tarkka M."/>
            <person name="Buscot F."/>
            <person name="Kohler A."/>
            <person name="Nagy L.G."/>
            <person name="Floudas D."/>
            <person name="Copeland A."/>
            <person name="Barry K.W."/>
            <person name="Cichocki N."/>
            <person name="Veneault-Fourrey C."/>
            <person name="LaButti K."/>
            <person name="Lindquist E.A."/>
            <person name="Lipzen A."/>
            <person name="Lundell T."/>
            <person name="Morin E."/>
            <person name="Murat C."/>
            <person name="Sun H."/>
            <person name="Tunlid A."/>
            <person name="Henrissat B."/>
            <person name="Grigoriev I.V."/>
            <person name="Hibbett D.S."/>
            <person name="Martin F."/>
            <person name="Nordberg H.P."/>
            <person name="Cantor M.N."/>
            <person name="Hua S.X."/>
        </authorList>
    </citation>
    <scope>NUCLEOTIDE SEQUENCE [LARGE SCALE GENOMIC DNA]</scope>
    <source>
        <strain evidence="3 4">F 1598</strain>
    </source>
</reference>
<dbReference type="AlphaFoldDB" id="A0A0C3BRW1"/>
<evidence type="ECO:0000313" key="3">
    <source>
        <dbReference type="EMBL" id="KIM89248.1"/>
    </source>
</evidence>
<evidence type="ECO:0000313" key="4">
    <source>
        <dbReference type="Proteomes" id="UP000054166"/>
    </source>
</evidence>
<feature type="transmembrane region" description="Helical" evidence="2">
    <location>
        <begin position="277"/>
        <end position="294"/>
    </location>
</feature>
<dbReference type="STRING" id="765440.A0A0C3BRW1"/>
<dbReference type="OrthoDB" id="2117972at2759"/>
<feature type="region of interest" description="Disordered" evidence="1">
    <location>
        <begin position="405"/>
        <end position="440"/>
    </location>
</feature>
<feature type="transmembrane region" description="Helical" evidence="2">
    <location>
        <begin position="314"/>
        <end position="334"/>
    </location>
</feature>
<keyword evidence="2" id="KW-1133">Transmembrane helix</keyword>
<keyword evidence="2" id="KW-0812">Transmembrane</keyword>
<dbReference type="InParanoid" id="A0A0C3BRW1"/>
<feature type="region of interest" description="Disordered" evidence="1">
    <location>
        <begin position="343"/>
        <end position="378"/>
    </location>
</feature>
<sequence length="451" mass="50072">MGSTTPSDHRKRPRLIGHGGVIPLRISSILALCIFFSLLFILVISLAFLGEDGDVPYFKKTLDDVAQNTPGIVLLGESVDIDMDESSFSVRWSIVGCGDVYVLANSTGIHGSILCGLPAMPLRIFVDGDIDAKANYDPALLPIIKQTGKRRSIQHMVQFDSDHVLDDHTARLYPFDTYLLTTTLRVVDFINQTIPIEKIAAIDQTSNFYVDTRDLSSYITLEDGTQSPSRDADFRASRPNQVRTFAILLFAVGWMLTHVCIGYVVLDWYTEMVKKSLIKHLVIAFLILLILPQLRQSMPDGPEYDGVLIDCIGFFPQMVLSGISVVILLVMLIGREFDLSGPNHSPNSSNSYPTLPPKPTVNTSVRKVSKSAKKPSFGRTSSIHIEHNDLSRLIRHLNGEFVYPPPKAGSQVHRRNKSSKPELDSGFWAPNPDVQSARSSATLLESLEEYE</sequence>
<keyword evidence="2" id="KW-0472">Membrane</keyword>
<name>A0A0C3BRW1_PILCF</name>
<feature type="transmembrane region" description="Helical" evidence="2">
    <location>
        <begin position="21"/>
        <end position="49"/>
    </location>
</feature>
<keyword evidence="4" id="KW-1185">Reference proteome</keyword>
<organism evidence="3 4">
    <name type="scientific">Piloderma croceum (strain F 1598)</name>
    <dbReference type="NCBI Taxonomy" id="765440"/>
    <lineage>
        <taxon>Eukaryota</taxon>
        <taxon>Fungi</taxon>
        <taxon>Dikarya</taxon>
        <taxon>Basidiomycota</taxon>
        <taxon>Agaricomycotina</taxon>
        <taxon>Agaricomycetes</taxon>
        <taxon>Agaricomycetidae</taxon>
        <taxon>Atheliales</taxon>
        <taxon>Atheliaceae</taxon>
        <taxon>Piloderma</taxon>
    </lineage>
</organism>
<evidence type="ECO:0000256" key="2">
    <source>
        <dbReference type="SAM" id="Phobius"/>
    </source>
</evidence>
<accession>A0A0C3BRW1</accession>
<reference evidence="4" key="2">
    <citation type="submission" date="2015-01" db="EMBL/GenBank/DDBJ databases">
        <title>Evolutionary Origins and Diversification of the Mycorrhizal Mutualists.</title>
        <authorList>
            <consortium name="DOE Joint Genome Institute"/>
            <consortium name="Mycorrhizal Genomics Consortium"/>
            <person name="Kohler A."/>
            <person name="Kuo A."/>
            <person name="Nagy L.G."/>
            <person name="Floudas D."/>
            <person name="Copeland A."/>
            <person name="Barry K.W."/>
            <person name="Cichocki N."/>
            <person name="Veneault-Fourrey C."/>
            <person name="LaButti K."/>
            <person name="Lindquist E.A."/>
            <person name="Lipzen A."/>
            <person name="Lundell T."/>
            <person name="Morin E."/>
            <person name="Murat C."/>
            <person name="Riley R."/>
            <person name="Ohm R."/>
            <person name="Sun H."/>
            <person name="Tunlid A."/>
            <person name="Henrissat B."/>
            <person name="Grigoriev I.V."/>
            <person name="Hibbett D.S."/>
            <person name="Martin F."/>
        </authorList>
    </citation>
    <scope>NUCLEOTIDE SEQUENCE [LARGE SCALE GENOMIC DNA]</scope>
    <source>
        <strain evidence="4">F 1598</strain>
    </source>
</reference>
<evidence type="ECO:0000256" key="1">
    <source>
        <dbReference type="SAM" id="MobiDB-lite"/>
    </source>
</evidence>